<keyword evidence="10" id="KW-0333">Golgi apparatus</keyword>
<accession>A0A1D7ZXA5</accession>
<keyword evidence="11" id="KW-0472">Membrane</keyword>
<evidence type="ECO:0000256" key="7">
    <source>
        <dbReference type="ARBA" id="ARBA00022824"/>
    </source>
</evidence>
<gene>
    <name evidence="15" type="ORF">LACFE_CDS0985</name>
</gene>
<name>A0A1D7ZXA5_LIMFE</name>
<organism evidence="15 16">
    <name type="scientific">Limosilactobacillus fermentum</name>
    <name type="common">Lactobacillus fermentum</name>
    <dbReference type="NCBI Taxonomy" id="1613"/>
    <lineage>
        <taxon>Bacteria</taxon>
        <taxon>Bacillati</taxon>
        <taxon>Bacillota</taxon>
        <taxon>Bacilli</taxon>
        <taxon>Lactobacillales</taxon>
        <taxon>Lactobacillaceae</taxon>
        <taxon>Limosilactobacillus</taxon>
    </lineage>
</organism>
<dbReference type="GO" id="GO:0016020">
    <property type="term" value="C:membrane"/>
    <property type="evidence" value="ECO:0007669"/>
    <property type="project" value="InterPro"/>
</dbReference>
<evidence type="ECO:0000256" key="1">
    <source>
        <dbReference type="ARBA" id="ARBA00004323"/>
    </source>
</evidence>
<evidence type="ECO:0000313" key="16">
    <source>
        <dbReference type="Proteomes" id="UP000094714"/>
    </source>
</evidence>
<evidence type="ECO:0000256" key="9">
    <source>
        <dbReference type="ARBA" id="ARBA00022989"/>
    </source>
</evidence>
<dbReference type="GO" id="GO:0050650">
    <property type="term" value="P:chondroitin sulfate proteoglycan biosynthetic process"/>
    <property type="evidence" value="ECO:0007669"/>
    <property type="project" value="TreeGrafter"/>
</dbReference>
<proteinExistence type="predicted"/>
<evidence type="ECO:0000256" key="8">
    <source>
        <dbReference type="ARBA" id="ARBA00022968"/>
    </source>
</evidence>
<dbReference type="GO" id="GO:0015012">
    <property type="term" value="P:heparan sulfate proteoglycan biosynthetic process"/>
    <property type="evidence" value="ECO:0007669"/>
    <property type="project" value="TreeGrafter"/>
</dbReference>
<keyword evidence="9" id="KW-1133">Transmembrane helix</keyword>
<evidence type="ECO:0000256" key="6">
    <source>
        <dbReference type="ARBA" id="ARBA00022723"/>
    </source>
</evidence>
<comment type="subcellular location">
    <subcellularLocation>
        <location evidence="2">Endoplasmic reticulum membrane</location>
        <topology evidence="2">Single-pass type II membrane protein</topology>
    </subcellularLocation>
    <subcellularLocation>
        <location evidence="1">Golgi apparatus membrane</location>
        <topology evidence="1">Single-pass type II membrane protein</topology>
    </subcellularLocation>
</comment>
<evidence type="ECO:0000256" key="4">
    <source>
        <dbReference type="ARBA" id="ARBA00022679"/>
    </source>
</evidence>
<keyword evidence="3" id="KW-0328">Glycosyltransferase</keyword>
<evidence type="ECO:0000256" key="5">
    <source>
        <dbReference type="ARBA" id="ARBA00022692"/>
    </source>
</evidence>
<evidence type="ECO:0000256" key="12">
    <source>
        <dbReference type="ARBA" id="ARBA00023157"/>
    </source>
</evidence>
<keyword evidence="6" id="KW-0479">Metal-binding</keyword>
<reference evidence="15 16" key="1">
    <citation type="submission" date="2016-09" db="EMBL/GenBank/DDBJ databases">
        <title>Genome Sequence of the Lactobacillus fermentum strain NCC2970 (CNCM I-5068).</title>
        <authorList>
            <person name="Barretto C."/>
            <person name="Ngom-Bru C."/>
            <person name="Genevaz A."/>
            <person name="Fournier C."/>
            <person name="Moine D."/>
            <person name="Kassam M."/>
            <person name="Iltis A."/>
            <person name="Sagory-Zalkind P."/>
            <person name="Faucherand G."/>
            <person name="Descombes P."/>
            <person name="Duboux S."/>
        </authorList>
    </citation>
    <scope>NUCLEOTIDE SEQUENCE [LARGE SCALE GENOMIC DNA]</scope>
    <source>
        <strain evidence="15 16">NCC2970</strain>
    </source>
</reference>
<dbReference type="GO" id="GO:0030158">
    <property type="term" value="F:protein xylosyltransferase activity"/>
    <property type="evidence" value="ECO:0007669"/>
    <property type="project" value="InterPro"/>
</dbReference>
<evidence type="ECO:0000256" key="11">
    <source>
        <dbReference type="ARBA" id="ARBA00023136"/>
    </source>
</evidence>
<dbReference type="PANTHER" id="PTHR46025">
    <property type="entry name" value="XYLOSYLTRANSFERASE OXT"/>
    <property type="match status" value="1"/>
</dbReference>
<evidence type="ECO:0000256" key="10">
    <source>
        <dbReference type="ARBA" id="ARBA00023034"/>
    </source>
</evidence>
<dbReference type="InterPro" id="IPR043538">
    <property type="entry name" value="XYLT"/>
</dbReference>
<evidence type="ECO:0000256" key="14">
    <source>
        <dbReference type="ARBA" id="ARBA00042865"/>
    </source>
</evidence>
<sequence>MKHAIMVIGYGENAGVLQETINVLDDSDIDFYIHWDKRWPLPKLTSQYSKVKLVGKRIAVKWGSFTQVEAEKHLMQVVGSSYDYIHLISAMDMPLMTATYFKRYFTNDVYVGFSDPEGFEYRLEGYYPNHVDFRKHRLTFKLYRLFNRFFKVNRLKDNTGFCVHKGPQWFSIKGKYSLELLNSDLSMFEHSCFPDEEYVQSILGRFDTGDYSEDDNAQAARYIDWHRGGPYVFTDKDIPELKQLVNTDYAFARKVKDSKIIELVYNTMSN</sequence>
<keyword evidence="4" id="KW-0808">Transferase</keyword>
<evidence type="ECO:0000256" key="2">
    <source>
        <dbReference type="ARBA" id="ARBA00004648"/>
    </source>
</evidence>
<dbReference type="Pfam" id="PF02485">
    <property type="entry name" value="Branch"/>
    <property type="match status" value="1"/>
</dbReference>
<keyword evidence="5" id="KW-0812">Transmembrane</keyword>
<keyword evidence="7" id="KW-0256">Endoplasmic reticulum</keyword>
<dbReference type="EMBL" id="CP017151">
    <property type="protein sequence ID" value="AOR74442.1"/>
    <property type="molecule type" value="Genomic_DNA"/>
</dbReference>
<dbReference type="AlphaFoldDB" id="A0A1D7ZXA5"/>
<evidence type="ECO:0000313" key="15">
    <source>
        <dbReference type="EMBL" id="AOR74442.1"/>
    </source>
</evidence>
<dbReference type="Proteomes" id="UP000094714">
    <property type="component" value="Chromosome"/>
</dbReference>
<dbReference type="GO" id="GO:0046872">
    <property type="term" value="F:metal ion binding"/>
    <property type="evidence" value="ECO:0007669"/>
    <property type="project" value="UniProtKB-KW"/>
</dbReference>
<protein>
    <recommendedName>
        <fullName evidence="14">Peptide O-xylosyltransferase</fullName>
    </recommendedName>
</protein>
<dbReference type="RefSeq" id="WP_069775935.1">
    <property type="nucleotide sequence ID" value="NZ_CALYNG010000063.1"/>
</dbReference>
<dbReference type="PANTHER" id="PTHR46025:SF3">
    <property type="entry name" value="XYLOSYLTRANSFERASE OXT"/>
    <property type="match status" value="1"/>
</dbReference>
<evidence type="ECO:0000256" key="13">
    <source>
        <dbReference type="ARBA" id="ARBA00023180"/>
    </source>
</evidence>
<dbReference type="InterPro" id="IPR003406">
    <property type="entry name" value="Glyco_trans_14"/>
</dbReference>
<keyword evidence="12" id="KW-1015">Disulfide bond</keyword>
<keyword evidence="13" id="KW-0325">Glycoprotein</keyword>
<evidence type="ECO:0000256" key="3">
    <source>
        <dbReference type="ARBA" id="ARBA00022676"/>
    </source>
</evidence>
<keyword evidence="8" id="KW-0735">Signal-anchor</keyword>